<feature type="compositionally biased region" description="Basic and acidic residues" evidence="1">
    <location>
        <begin position="63"/>
        <end position="75"/>
    </location>
</feature>
<dbReference type="PROSITE" id="PS50926">
    <property type="entry name" value="TRAM"/>
    <property type="match status" value="1"/>
</dbReference>
<dbReference type="SUPFAM" id="SSF50249">
    <property type="entry name" value="Nucleic acid-binding proteins"/>
    <property type="match status" value="1"/>
</dbReference>
<keyword evidence="4" id="KW-1185">Reference proteome</keyword>
<sequence length="142" mass="15766">MEISDRLLTLYTAEVMQQQDQYVLEVPKDEIALGEIEDGEVYRVAVLTDGEAGGSSEQAVRPQRHDRQRQPRPAEFDGPPVEVGDERMVEIESTGEEGDGIAKVDRGYVVVVPDASEGDKVRIEMDAVRENVGFADVVEYID</sequence>
<gene>
    <name evidence="3" type="ORF">ACFFOL_13040</name>
</gene>
<dbReference type="GeneID" id="67211474"/>
<dbReference type="Gene3D" id="2.40.50.140">
    <property type="entry name" value="Nucleic acid-binding proteins"/>
    <property type="match status" value="1"/>
</dbReference>
<name>A0ABD5MMU1_9EURY</name>
<dbReference type="InterPro" id="IPR012340">
    <property type="entry name" value="NA-bd_OB-fold"/>
</dbReference>
<dbReference type="Pfam" id="PF01938">
    <property type="entry name" value="TRAM"/>
    <property type="match status" value="1"/>
</dbReference>
<protein>
    <submittedName>
        <fullName evidence="3">TRAM domain-containing protein</fullName>
    </submittedName>
</protein>
<dbReference type="RefSeq" id="WP_222921357.1">
    <property type="nucleotide sequence ID" value="NZ_CP082286.1"/>
</dbReference>
<proteinExistence type="predicted"/>
<dbReference type="AlphaFoldDB" id="A0ABD5MMU1"/>
<feature type="region of interest" description="Disordered" evidence="1">
    <location>
        <begin position="48"/>
        <end position="85"/>
    </location>
</feature>
<evidence type="ECO:0000313" key="3">
    <source>
        <dbReference type="EMBL" id="MFB9825090.1"/>
    </source>
</evidence>
<evidence type="ECO:0000259" key="2">
    <source>
        <dbReference type="PROSITE" id="PS50926"/>
    </source>
</evidence>
<dbReference type="Proteomes" id="UP001589595">
    <property type="component" value="Unassembled WGS sequence"/>
</dbReference>
<reference evidence="3" key="1">
    <citation type="submission" date="2024-09" db="EMBL/GenBank/DDBJ databases">
        <authorList>
            <person name="Sun Q."/>
        </authorList>
    </citation>
    <scope>NUCLEOTIDE SEQUENCE [LARGE SCALE GENOMIC DNA]</scope>
    <source>
        <strain evidence="3">JCM 31273</strain>
    </source>
</reference>
<comment type="caution">
    <text evidence="3">The sequence shown here is derived from an EMBL/GenBank/DDBJ whole genome shotgun (WGS) entry which is preliminary data.</text>
</comment>
<accession>A0ABD5MMU1</accession>
<feature type="domain" description="TRAM" evidence="2">
    <location>
        <begin position="80"/>
        <end position="139"/>
    </location>
</feature>
<evidence type="ECO:0000256" key="1">
    <source>
        <dbReference type="SAM" id="MobiDB-lite"/>
    </source>
</evidence>
<dbReference type="InterPro" id="IPR002792">
    <property type="entry name" value="TRAM_dom"/>
</dbReference>
<dbReference type="EMBL" id="JBHMAJ010000008">
    <property type="protein sequence ID" value="MFB9825090.1"/>
    <property type="molecule type" value="Genomic_DNA"/>
</dbReference>
<evidence type="ECO:0000313" key="4">
    <source>
        <dbReference type="Proteomes" id="UP001589595"/>
    </source>
</evidence>
<organism evidence="3 4">
    <name type="scientific">Halobaculum roseum</name>
    <dbReference type="NCBI Taxonomy" id="2175149"/>
    <lineage>
        <taxon>Archaea</taxon>
        <taxon>Methanobacteriati</taxon>
        <taxon>Methanobacteriota</taxon>
        <taxon>Stenosarchaea group</taxon>
        <taxon>Halobacteria</taxon>
        <taxon>Halobacteriales</taxon>
        <taxon>Haloferacaceae</taxon>
        <taxon>Halobaculum</taxon>
    </lineage>
</organism>